<keyword evidence="1" id="KW-0175">Coiled coil</keyword>
<dbReference type="SUPFAM" id="SSF141868">
    <property type="entry name" value="EAL domain-like"/>
    <property type="match status" value="1"/>
</dbReference>
<gene>
    <name evidence="5" type="ORF">IG616_04935</name>
</gene>
<dbReference type="Gene3D" id="3.20.20.450">
    <property type="entry name" value="EAL domain"/>
    <property type="match status" value="1"/>
</dbReference>
<protein>
    <submittedName>
        <fullName evidence="5">EAL domain-containing protein</fullName>
    </submittedName>
</protein>
<keyword evidence="2" id="KW-0472">Membrane</keyword>
<dbReference type="InterPro" id="IPR035919">
    <property type="entry name" value="EAL_sf"/>
</dbReference>
<dbReference type="SMART" id="SM00267">
    <property type="entry name" value="GGDEF"/>
    <property type="match status" value="1"/>
</dbReference>
<dbReference type="SMART" id="SM00052">
    <property type="entry name" value="EAL"/>
    <property type="match status" value="1"/>
</dbReference>
<dbReference type="RefSeq" id="WP_192147021.1">
    <property type="nucleotide sequence ID" value="NZ_JACYXI010000002.1"/>
</dbReference>
<dbReference type="Gene3D" id="3.30.70.270">
    <property type="match status" value="1"/>
</dbReference>
<dbReference type="CDD" id="cd01949">
    <property type="entry name" value="GGDEF"/>
    <property type="match status" value="1"/>
</dbReference>
<dbReference type="CDD" id="cd01948">
    <property type="entry name" value="EAL"/>
    <property type="match status" value="1"/>
</dbReference>
<keyword evidence="2" id="KW-0812">Transmembrane</keyword>
<dbReference type="InterPro" id="IPR050706">
    <property type="entry name" value="Cyclic-di-GMP_PDE-like"/>
</dbReference>
<organism evidence="5 6">
    <name type="scientific">Roseibium litorale</name>
    <dbReference type="NCBI Taxonomy" id="2803841"/>
    <lineage>
        <taxon>Bacteria</taxon>
        <taxon>Pseudomonadati</taxon>
        <taxon>Pseudomonadota</taxon>
        <taxon>Alphaproteobacteria</taxon>
        <taxon>Hyphomicrobiales</taxon>
        <taxon>Stappiaceae</taxon>
        <taxon>Roseibium</taxon>
    </lineage>
</organism>
<comment type="caution">
    <text evidence="5">The sequence shown here is derived from an EMBL/GenBank/DDBJ whole genome shotgun (WGS) entry which is preliminary data.</text>
</comment>
<feature type="transmembrane region" description="Helical" evidence="2">
    <location>
        <begin position="191"/>
        <end position="209"/>
    </location>
</feature>
<dbReference type="EMBL" id="JACYXI010000002">
    <property type="protein sequence ID" value="MBD8890879.1"/>
    <property type="molecule type" value="Genomic_DNA"/>
</dbReference>
<keyword evidence="6" id="KW-1185">Reference proteome</keyword>
<evidence type="ECO:0000259" key="4">
    <source>
        <dbReference type="PROSITE" id="PS50887"/>
    </source>
</evidence>
<dbReference type="InterPro" id="IPR001633">
    <property type="entry name" value="EAL_dom"/>
</dbReference>
<dbReference type="SUPFAM" id="SSF55073">
    <property type="entry name" value="Nucleotide cyclase"/>
    <property type="match status" value="1"/>
</dbReference>
<reference evidence="6" key="1">
    <citation type="submission" date="2020-09" db="EMBL/GenBank/DDBJ databases">
        <title>The genome sequence of strain Labrenzia suaedae 4C16A.</title>
        <authorList>
            <person name="Liu Y."/>
        </authorList>
    </citation>
    <scope>NUCLEOTIDE SEQUENCE [LARGE SCALE GENOMIC DNA]</scope>
    <source>
        <strain evidence="6">4C16A</strain>
    </source>
</reference>
<dbReference type="InterPro" id="IPR000160">
    <property type="entry name" value="GGDEF_dom"/>
</dbReference>
<accession>A0ABR9CJY5</accession>
<dbReference type="InterPro" id="IPR029787">
    <property type="entry name" value="Nucleotide_cyclase"/>
</dbReference>
<keyword evidence="2" id="KW-1133">Transmembrane helix</keyword>
<proteinExistence type="predicted"/>
<evidence type="ECO:0000313" key="6">
    <source>
        <dbReference type="Proteomes" id="UP000632063"/>
    </source>
</evidence>
<evidence type="ECO:0000259" key="3">
    <source>
        <dbReference type="PROSITE" id="PS50883"/>
    </source>
</evidence>
<dbReference type="NCBIfam" id="TIGR00254">
    <property type="entry name" value="GGDEF"/>
    <property type="match status" value="1"/>
</dbReference>
<dbReference type="Proteomes" id="UP000632063">
    <property type="component" value="Unassembled WGS sequence"/>
</dbReference>
<feature type="transmembrane region" description="Helical" evidence="2">
    <location>
        <begin position="141"/>
        <end position="162"/>
    </location>
</feature>
<dbReference type="PANTHER" id="PTHR33121:SF71">
    <property type="entry name" value="OXYGEN SENSOR PROTEIN DOSP"/>
    <property type="match status" value="1"/>
</dbReference>
<feature type="transmembrane region" description="Helical" evidence="2">
    <location>
        <begin position="73"/>
        <end position="92"/>
    </location>
</feature>
<dbReference type="PROSITE" id="PS50887">
    <property type="entry name" value="GGDEF"/>
    <property type="match status" value="1"/>
</dbReference>
<dbReference type="InterPro" id="IPR043128">
    <property type="entry name" value="Rev_trsase/Diguanyl_cyclase"/>
</dbReference>
<feature type="coiled-coil region" evidence="1">
    <location>
        <begin position="225"/>
        <end position="252"/>
    </location>
</feature>
<evidence type="ECO:0000313" key="5">
    <source>
        <dbReference type="EMBL" id="MBD8890879.1"/>
    </source>
</evidence>
<sequence>MSKDGGFGAGNEPVQQTADALAPLPGAGNLQAVDEALLDAAYSNNLTSMLVNFICGAGVLLTLWVLAPDPVFLWGWSAGLVAVTTFRLVVHLQNARTPAEFCALPQNLKIRWQLASAIGLVFSALLWMIMTIHVLSGGDPTIQFVNIVVVSSLAAGATGTMAPQLGVGRLYLSVLLIQGCAALLYQGGPMIAVSVLGVVLLGAMLYGHYRNHMILRNSIELRFANSQLVLDLEDERRALENLNATLEDRVRSRTAELKVQAEHDSLTGLCNRTGLRQWVSEHTLSPGCVFAVIFIDLDRFKQINAGLGHTIGDAVLREAGRRLSAHLPEGSVLARWGGDEFLILFSGHGTIAQQAGFMLANRMREAVEAPINFSGHTLYVSFSAGVSLSNAGERNVGAAIRAADLAMGQAKRTRRGSTLIYSDDMKGEQERRLMIGQFLKQAIKAGEFALAFQPVVAASLDSIDAHETLLRWNNRVLGPVSPDEFIPIAEETGEIVTIGAYVLDEALRQYAASGLAARAGKLAINLSLLQIVTPGLTEQVRAALARHRISAHKLVLEVTESIFDDRNSSLINTVLTGLHKDGIEIHLDDFGTGYSSLSRLHEMPITALKIDKSFVQKGDAQATAIIEGSVLIARQFGIRVIAEGVETLEQAQSLQAIGVDALQGYLFSRPVPGFQETVTVNPQEQLAAG</sequence>
<dbReference type="Pfam" id="PF00563">
    <property type="entry name" value="EAL"/>
    <property type="match status" value="1"/>
</dbReference>
<feature type="transmembrane region" description="Helical" evidence="2">
    <location>
        <begin position="49"/>
        <end position="67"/>
    </location>
</feature>
<feature type="domain" description="EAL" evidence="3">
    <location>
        <begin position="432"/>
        <end position="684"/>
    </location>
</feature>
<dbReference type="PROSITE" id="PS50883">
    <property type="entry name" value="EAL"/>
    <property type="match status" value="1"/>
</dbReference>
<name>A0ABR9CJY5_9HYPH</name>
<feature type="transmembrane region" description="Helical" evidence="2">
    <location>
        <begin position="112"/>
        <end position="135"/>
    </location>
</feature>
<evidence type="ECO:0000256" key="2">
    <source>
        <dbReference type="SAM" id="Phobius"/>
    </source>
</evidence>
<evidence type="ECO:0000256" key="1">
    <source>
        <dbReference type="SAM" id="Coils"/>
    </source>
</evidence>
<dbReference type="Pfam" id="PF00990">
    <property type="entry name" value="GGDEF"/>
    <property type="match status" value="1"/>
</dbReference>
<reference evidence="5 6" key="2">
    <citation type="journal article" date="2021" name="Int. J. Syst. Evol. Microbiol.">
        <title>Roseibium litorale sp. nov., isolated from a tidal flat sediment and proposal for the reclassification of Labrenzia polysiphoniae as Roseibium polysiphoniae comb. nov.</title>
        <authorList>
            <person name="Liu Y."/>
            <person name="Pei T."/>
            <person name="Du J."/>
            <person name="Chao M."/>
            <person name="Deng M.R."/>
            <person name="Zhu H."/>
        </authorList>
    </citation>
    <scope>NUCLEOTIDE SEQUENCE [LARGE SCALE GENOMIC DNA]</scope>
    <source>
        <strain evidence="5 6">4C16A</strain>
    </source>
</reference>
<dbReference type="PANTHER" id="PTHR33121">
    <property type="entry name" value="CYCLIC DI-GMP PHOSPHODIESTERASE PDEF"/>
    <property type="match status" value="1"/>
</dbReference>
<feature type="domain" description="GGDEF" evidence="4">
    <location>
        <begin position="288"/>
        <end position="423"/>
    </location>
</feature>